<dbReference type="Proteomes" id="UP000011083">
    <property type="component" value="Unassembled WGS sequence"/>
</dbReference>
<dbReference type="VEuPathDB" id="AmoebaDB:ACA1_366520"/>
<gene>
    <name evidence="4" type="ORF">ACA1_366520</name>
</gene>
<dbReference type="InterPro" id="IPR038291">
    <property type="entry name" value="SAP30_C_sf"/>
</dbReference>
<dbReference type="EMBL" id="KB008073">
    <property type="protein sequence ID" value="ELR14040.1"/>
    <property type="molecule type" value="Genomic_DNA"/>
</dbReference>
<dbReference type="RefSeq" id="XP_004336053.1">
    <property type="nucleotide sequence ID" value="XM_004336005.1"/>
</dbReference>
<dbReference type="AlphaFoldDB" id="L8GLU3"/>
<accession>L8GLU3</accession>
<evidence type="ECO:0000313" key="4">
    <source>
        <dbReference type="EMBL" id="ELR14040.1"/>
    </source>
</evidence>
<protein>
    <recommendedName>
        <fullName evidence="3">Histone deacetylase complex subunit SAP30 Sin3 binding domain-containing protein</fullName>
    </recommendedName>
</protein>
<name>L8GLU3_ACACF</name>
<feature type="compositionally biased region" description="Low complexity" evidence="2">
    <location>
        <begin position="17"/>
        <end position="28"/>
    </location>
</feature>
<evidence type="ECO:0000256" key="1">
    <source>
        <dbReference type="SAM" id="Coils"/>
    </source>
</evidence>
<keyword evidence="1" id="KW-0175">Coiled coil</keyword>
<proteinExistence type="predicted"/>
<dbReference type="GeneID" id="14914480"/>
<dbReference type="Gene3D" id="6.10.160.20">
    <property type="match status" value="1"/>
</dbReference>
<reference evidence="4 5" key="1">
    <citation type="journal article" date="2013" name="Genome Biol.">
        <title>Genome of Acanthamoeba castellanii highlights extensive lateral gene transfer and early evolution of tyrosine kinase signaling.</title>
        <authorList>
            <person name="Clarke M."/>
            <person name="Lohan A.J."/>
            <person name="Liu B."/>
            <person name="Lagkouvardos I."/>
            <person name="Roy S."/>
            <person name="Zafar N."/>
            <person name="Bertelli C."/>
            <person name="Schilde C."/>
            <person name="Kianianmomeni A."/>
            <person name="Burglin T.R."/>
            <person name="Frech C."/>
            <person name="Turcotte B."/>
            <person name="Kopec K.O."/>
            <person name="Synnott J.M."/>
            <person name="Choo C."/>
            <person name="Paponov I."/>
            <person name="Finkler A."/>
            <person name="Soon Heng Tan C."/>
            <person name="Hutchins A.P."/>
            <person name="Weinmeier T."/>
            <person name="Rattei T."/>
            <person name="Chu J.S."/>
            <person name="Gimenez G."/>
            <person name="Irimia M."/>
            <person name="Rigden D.J."/>
            <person name="Fitzpatrick D.A."/>
            <person name="Lorenzo-Morales J."/>
            <person name="Bateman A."/>
            <person name="Chiu C.H."/>
            <person name="Tang P."/>
            <person name="Hegemann P."/>
            <person name="Fromm H."/>
            <person name="Raoult D."/>
            <person name="Greub G."/>
            <person name="Miranda-Saavedra D."/>
            <person name="Chen N."/>
            <person name="Nash P."/>
            <person name="Ginger M.L."/>
            <person name="Horn M."/>
            <person name="Schaap P."/>
            <person name="Caler L."/>
            <person name="Loftus B."/>
        </authorList>
    </citation>
    <scope>NUCLEOTIDE SEQUENCE [LARGE SCALE GENOMIC DNA]</scope>
    <source>
        <strain evidence="4 5">Neff</strain>
    </source>
</reference>
<evidence type="ECO:0000259" key="3">
    <source>
        <dbReference type="Pfam" id="PF13867"/>
    </source>
</evidence>
<dbReference type="OrthoDB" id="510958at2759"/>
<organism evidence="4 5">
    <name type="scientific">Acanthamoeba castellanii (strain ATCC 30010 / Neff)</name>
    <dbReference type="NCBI Taxonomy" id="1257118"/>
    <lineage>
        <taxon>Eukaryota</taxon>
        <taxon>Amoebozoa</taxon>
        <taxon>Discosea</taxon>
        <taxon>Longamoebia</taxon>
        <taxon>Centramoebida</taxon>
        <taxon>Acanthamoebidae</taxon>
        <taxon>Acanthamoeba</taxon>
    </lineage>
</organism>
<feature type="coiled-coil region" evidence="1">
    <location>
        <begin position="112"/>
        <end position="139"/>
    </location>
</feature>
<sequence>MKGNKAGSTLVEKKKGSSTSSYASISSSPQAKKRHAPSPNRNSPAAKEKFTVGSPPPKKRKLDKLHVVQRLGSKSLKRYQRYYKLKPKHDITVLPEIASHFDGLHVDEKEVITRFLQTLKQLNREKRRVSRQSLEVKVEQRKCSSKHEGRC</sequence>
<dbReference type="InterPro" id="IPR025718">
    <property type="entry name" value="SAP30_Sin3-bd"/>
</dbReference>
<evidence type="ECO:0000256" key="2">
    <source>
        <dbReference type="SAM" id="MobiDB-lite"/>
    </source>
</evidence>
<keyword evidence="5" id="KW-1185">Reference proteome</keyword>
<feature type="region of interest" description="Disordered" evidence="2">
    <location>
        <begin position="1"/>
        <end position="64"/>
    </location>
</feature>
<dbReference type="Pfam" id="PF13867">
    <property type="entry name" value="SAP30_Sin3_bdg"/>
    <property type="match status" value="1"/>
</dbReference>
<evidence type="ECO:0000313" key="5">
    <source>
        <dbReference type="Proteomes" id="UP000011083"/>
    </source>
</evidence>
<dbReference type="KEGG" id="acan:ACA1_366520"/>
<feature type="domain" description="Histone deacetylase complex subunit SAP30 Sin3 binding" evidence="3">
    <location>
        <begin position="71"/>
        <end position="120"/>
    </location>
</feature>